<dbReference type="EMBL" id="JAAALK010000081">
    <property type="protein sequence ID" value="KAG8089442.1"/>
    <property type="molecule type" value="Genomic_DNA"/>
</dbReference>
<sequence length="72" mass="8155">MDARAKRNNNACECEWGESASAVEMGSLQVWNWKPPKRCWPNHGLRRPRLGLRLRQVEAVGGVLEVAHELCS</sequence>
<organism evidence="1 2">
    <name type="scientific">Zizania palustris</name>
    <name type="common">Northern wild rice</name>
    <dbReference type="NCBI Taxonomy" id="103762"/>
    <lineage>
        <taxon>Eukaryota</taxon>
        <taxon>Viridiplantae</taxon>
        <taxon>Streptophyta</taxon>
        <taxon>Embryophyta</taxon>
        <taxon>Tracheophyta</taxon>
        <taxon>Spermatophyta</taxon>
        <taxon>Magnoliopsida</taxon>
        <taxon>Liliopsida</taxon>
        <taxon>Poales</taxon>
        <taxon>Poaceae</taxon>
        <taxon>BOP clade</taxon>
        <taxon>Oryzoideae</taxon>
        <taxon>Oryzeae</taxon>
        <taxon>Zizaniinae</taxon>
        <taxon>Zizania</taxon>
    </lineage>
</organism>
<reference evidence="1" key="1">
    <citation type="journal article" date="2021" name="bioRxiv">
        <title>Whole Genome Assembly and Annotation of Northern Wild Rice, Zizania palustris L., Supports a Whole Genome Duplication in the Zizania Genus.</title>
        <authorList>
            <person name="Haas M."/>
            <person name="Kono T."/>
            <person name="Macchietto M."/>
            <person name="Millas R."/>
            <person name="McGilp L."/>
            <person name="Shao M."/>
            <person name="Duquette J."/>
            <person name="Hirsch C.N."/>
            <person name="Kimball J."/>
        </authorList>
    </citation>
    <scope>NUCLEOTIDE SEQUENCE</scope>
    <source>
        <tissue evidence="1">Fresh leaf tissue</tissue>
    </source>
</reference>
<keyword evidence="2" id="KW-1185">Reference proteome</keyword>
<dbReference type="Proteomes" id="UP000729402">
    <property type="component" value="Unassembled WGS sequence"/>
</dbReference>
<comment type="caution">
    <text evidence="1">The sequence shown here is derived from an EMBL/GenBank/DDBJ whole genome shotgun (WGS) entry which is preliminary data.</text>
</comment>
<gene>
    <name evidence="1" type="ORF">GUJ93_ZPchr0011g27725</name>
</gene>
<accession>A0A8J6BJW4</accession>
<reference evidence="1" key="2">
    <citation type="submission" date="2021-02" db="EMBL/GenBank/DDBJ databases">
        <authorList>
            <person name="Kimball J.A."/>
            <person name="Haas M.W."/>
            <person name="Macchietto M."/>
            <person name="Kono T."/>
            <person name="Duquette J."/>
            <person name="Shao M."/>
        </authorList>
    </citation>
    <scope>NUCLEOTIDE SEQUENCE</scope>
    <source>
        <tissue evidence="1">Fresh leaf tissue</tissue>
    </source>
</reference>
<evidence type="ECO:0000313" key="1">
    <source>
        <dbReference type="EMBL" id="KAG8089442.1"/>
    </source>
</evidence>
<dbReference type="AlphaFoldDB" id="A0A8J6BJW4"/>
<proteinExistence type="predicted"/>
<protein>
    <submittedName>
        <fullName evidence="1">Uncharacterized protein</fullName>
    </submittedName>
</protein>
<name>A0A8J6BJW4_ZIZPA</name>
<evidence type="ECO:0000313" key="2">
    <source>
        <dbReference type="Proteomes" id="UP000729402"/>
    </source>
</evidence>